<evidence type="ECO:0000256" key="5">
    <source>
        <dbReference type="ARBA" id="ARBA00023065"/>
    </source>
</evidence>
<evidence type="ECO:0000256" key="4">
    <source>
        <dbReference type="ARBA" id="ARBA00022989"/>
    </source>
</evidence>
<evidence type="ECO:0000259" key="9">
    <source>
        <dbReference type="Pfam" id="PF07885"/>
    </source>
</evidence>
<comment type="subcellular location">
    <subcellularLocation>
        <location evidence="1">Membrane</location>
        <topology evidence="1">Multi-pass membrane protein</topology>
    </subcellularLocation>
</comment>
<dbReference type="Pfam" id="PF07885">
    <property type="entry name" value="Ion_trans_2"/>
    <property type="match status" value="1"/>
</dbReference>
<dbReference type="PANTHER" id="PTHR11537">
    <property type="entry name" value="VOLTAGE-GATED POTASSIUM CHANNEL"/>
    <property type="match status" value="1"/>
</dbReference>
<evidence type="ECO:0000256" key="3">
    <source>
        <dbReference type="ARBA" id="ARBA00022692"/>
    </source>
</evidence>
<gene>
    <name evidence="10" type="ORF">AABD04_11450</name>
</gene>
<dbReference type="GO" id="GO:0034220">
    <property type="term" value="P:monoatomic ion transmembrane transport"/>
    <property type="evidence" value="ECO:0007669"/>
    <property type="project" value="UniProtKB-KW"/>
</dbReference>
<dbReference type="Gene3D" id="1.10.287.70">
    <property type="match status" value="1"/>
</dbReference>
<keyword evidence="3 8" id="KW-0812">Transmembrane</keyword>
<evidence type="ECO:0000313" key="11">
    <source>
        <dbReference type="Proteomes" id="UP001456513"/>
    </source>
</evidence>
<name>A0ABU9CVQ6_9NOCA</name>
<evidence type="ECO:0000256" key="6">
    <source>
        <dbReference type="ARBA" id="ARBA00023136"/>
    </source>
</evidence>
<feature type="domain" description="Potassium channel" evidence="9">
    <location>
        <begin position="122"/>
        <end position="199"/>
    </location>
</feature>
<feature type="transmembrane region" description="Helical" evidence="8">
    <location>
        <begin position="112"/>
        <end position="132"/>
    </location>
</feature>
<dbReference type="SUPFAM" id="SSF81324">
    <property type="entry name" value="Voltage-gated potassium channels"/>
    <property type="match status" value="1"/>
</dbReference>
<dbReference type="EMBL" id="JBBPCN010000001">
    <property type="protein sequence ID" value="MEK8071447.1"/>
    <property type="molecule type" value="Genomic_DNA"/>
</dbReference>
<keyword evidence="2" id="KW-0813">Transport</keyword>
<keyword evidence="6 8" id="KW-0472">Membrane</keyword>
<dbReference type="Proteomes" id="UP001456513">
    <property type="component" value="Unassembled WGS sequence"/>
</dbReference>
<feature type="transmembrane region" description="Helical" evidence="8">
    <location>
        <begin position="12"/>
        <end position="31"/>
    </location>
</feature>
<evidence type="ECO:0000256" key="2">
    <source>
        <dbReference type="ARBA" id="ARBA00022448"/>
    </source>
</evidence>
<reference evidence="10 11" key="1">
    <citation type="submission" date="2024-03" db="EMBL/GenBank/DDBJ databases">
        <title>Rhodococcus navarretei sp. nov. and Pseudarthrobacter quantumdoti sp. nov., two new species with the ability to biosynthesize Quantum Dots isolated from soil samples at Union Glacier, Antarctica.</title>
        <authorList>
            <person name="Vargas M."/>
        </authorList>
    </citation>
    <scope>NUCLEOTIDE SEQUENCE [LARGE SCALE GENOMIC DNA]</scope>
    <source>
        <strain evidence="10 11">EXRC-4A-4</strain>
    </source>
</reference>
<keyword evidence="11" id="KW-1185">Reference proteome</keyword>
<keyword evidence="7 10" id="KW-0407">Ion channel</keyword>
<accession>A0ABU9CVQ6</accession>
<evidence type="ECO:0000256" key="1">
    <source>
        <dbReference type="ARBA" id="ARBA00004141"/>
    </source>
</evidence>
<feature type="transmembrane region" description="Helical" evidence="8">
    <location>
        <begin position="174"/>
        <end position="199"/>
    </location>
</feature>
<keyword evidence="5" id="KW-0406">Ion transport</keyword>
<organism evidence="10 11">
    <name type="scientific">Rhodococcus navarretei</name>
    <dbReference type="NCBI Taxonomy" id="3128981"/>
    <lineage>
        <taxon>Bacteria</taxon>
        <taxon>Bacillati</taxon>
        <taxon>Actinomycetota</taxon>
        <taxon>Actinomycetes</taxon>
        <taxon>Mycobacteriales</taxon>
        <taxon>Nocardiaceae</taxon>
        <taxon>Rhodococcus</taxon>
    </lineage>
</organism>
<dbReference type="Gene3D" id="1.20.5.110">
    <property type="match status" value="1"/>
</dbReference>
<dbReference type="InterPro" id="IPR013099">
    <property type="entry name" value="K_chnl_dom"/>
</dbReference>
<sequence length="250" mass="27053">MNYQQWERTTEWPLAGSALTFLAIYTWTVLSQPTGTGARVAEYAILAIWALFGIDYLVRLALADQRARWFVRHLHELAIVALPMLRPLRLLRLLTLVSLLQRSIGGALRGRVVTYAVAGTAVLVFVASLAMFDAERAAPAGSIKTFPDALWWATATVTTVGYGDYSPTTATGRFIAVGLMVAGIALLGVVTATLASWLVQKVAEQDDANQAATQQQVAELTSQIAMLRSELALRPDRRCSAVSSASDDTA</sequence>
<evidence type="ECO:0000313" key="10">
    <source>
        <dbReference type="EMBL" id="MEK8071447.1"/>
    </source>
</evidence>
<dbReference type="RefSeq" id="WP_341441234.1">
    <property type="nucleotide sequence ID" value="NZ_JBBPCN010000001.1"/>
</dbReference>
<dbReference type="PANTHER" id="PTHR11537:SF254">
    <property type="entry name" value="POTASSIUM VOLTAGE-GATED CHANNEL PROTEIN SHAB"/>
    <property type="match status" value="1"/>
</dbReference>
<keyword evidence="4 8" id="KW-1133">Transmembrane helix</keyword>
<dbReference type="InterPro" id="IPR028325">
    <property type="entry name" value="VG_K_chnl"/>
</dbReference>
<proteinExistence type="predicted"/>
<evidence type="ECO:0000256" key="8">
    <source>
        <dbReference type="SAM" id="Phobius"/>
    </source>
</evidence>
<evidence type="ECO:0000256" key="7">
    <source>
        <dbReference type="ARBA" id="ARBA00023303"/>
    </source>
</evidence>
<comment type="caution">
    <text evidence="10">The sequence shown here is derived from an EMBL/GenBank/DDBJ whole genome shotgun (WGS) entry which is preliminary data.</text>
</comment>
<feature type="transmembrane region" description="Helical" evidence="8">
    <location>
        <begin position="43"/>
        <end position="62"/>
    </location>
</feature>
<protein>
    <submittedName>
        <fullName evidence="10">Potassium channel family protein</fullName>
    </submittedName>
</protein>